<organism evidence="3 4">
    <name type="scientific">Croceivirga thetidis</name>
    <dbReference type="NCBI Taxonomy" id="2721623"/>
    <lineage>
        <taxon>Bacteria</taxon>
        <taxon>Pseudomonadati</taxon>
        <taxon>Bacteroidota</taxon>
        <taxon>Flavobacteriia</taxon>
        <taxon>Flavobacteriales</taxon>
        <taxon>Flavobacteriaceae</taxon>
        <taxon>Croceivirga</taxon>
    </lineage>
</organism>
<proteinExistence type="predicted"/>
<keyword evidence="1" id="KW-0732">Signal</keyword>
<feature type="chain" id="PRO_5046325235" evidence="1">
    <location>
        <begin position="29"/>
        <end position="323"/>
    </location>
</feature>
<comment type="caution">
    <text evidence="3">The sequence shown here is derived from an EMBL/GenBank/DDBJ whole genome shotgun (WGS) entry which is preliminary data.</text>
</comment>
<dbReference type="Pfam" id="PF01261">
    <property type="entry name" value="AP_endonuc_2"/>
    <property type="match status" value="1"/>
</dbReference>
<dbReference type="EMBL" id="JAAWWL010000002">
    <property type="protein sequence ID" value="NKI32708.1"/>
    <property type="molecule type" value="Genomic_DNA"/>
</dbReference>
<sequence>MNMKRSTFLKTSAAASLGTALLPNSIMAKNLLEDGLVDSIGIQLFSLPKTLETDFESGMKMLADMGYSEIELYGPFSFSSQAAKDGWKAVTPMLGFSGSGFFGREAIEVKALFNDLGLSIPSVHTDLDTLENHMENFAESAETLGFEYVVLPAIPDDRRKTMDDYKKMADTFNTIGANAKKLGLKFGYHNHGYGLNMVDDSIPFEVMMDNTDPESVFLEMDIFWTMAGKADPIHYLEKYSGRYHCMHLKDMKENKTFSGDGGDASQWVALFPNMASAGDGVVDFKALLEVAKANGVKHFFVEQDMVQNPEVALKKSFNHLIGL</sequence>
<gene>
    <name evidence="3" type="ORF">HCU67_12195</name>
</gene>
<dbReference type="Proteomes" id="UP000718451">
    <property type="component" value="Unassembled WGS sequence"/>
</dbReference>
<evidence type="ECO:0000313" key="4">
    <source>
        <dbReference type="Proteomes" id="UP000718451"/>
    </source>
</evidence>
<dbReference type="InterPro" id="IPR013022">
    <property type="entry name" value="Xyl_isomerase-like_TIM-brl"/>
</dbReference>
<dbReference type="SUPFAM" id="SSF51658">
    <property type="entry name" value="Xylose isomerase-like"/>
    <property type="match status" value="1"/>
</dbReference>
<feature type="signal peptide" evidence="1">
    <location>
        <begin position="1"/>
        <end position="28"/>
    </location>
</feature>
<accession>A0ABX1GRY7</accession>
<keyword evidence="3" id="KW-0413">Isomerase</keyword>
<dbReference type="Gene3D" id="3.20.20.150">
    <property type="entry name" value="Divalent-metal-dependent TIM barrel enzymes"/>
    <property type="match status" value="1"/>
</dbReference>
<dbReference type="InterPro" id="IPR036237">
    <property type="entry name" value="Xyl_isomerase-like_sf"/>
</dbReference>
<feature type="domain" description="Xylose isomerase-like TIM barrel" evidence="2">
    <location>
        <begin position="97"/>
        <end position="319"/>
    </location>
</feature>
<reference evidence="3 4" key="1">
    <citation type="submission" date="2020-04" db="EMBL/GenBank/DDBJ databases">
        <authorList>
            <person name="Yoon J."/>
        </authorList>
    </citation>
    <scope>NUCLEOTIDE SEQUENCE [LARGE SCALE GENOMIC DNA]</scope>
    <source>
        <strain evidence="3 4">DJ-13</strain>
    </source>
</reference>
<evidence type="ECO:0000259" key="2">
    <source>
        <dbReference type="Pfam" id="PF01261"/>
    </source>
</evidence>
<dbReference type="PANTHER" id="PTHR12110">
    <property type="entry name" value="HYDROXYPYRUVATE ISOMERASE"/>
    <property type="match status" value="1"/>
</dbReference>
<dbReference type="GO" id="GO:0016853">
    <property type="term" value="F:isomerase activity"/>
    <property type="evidence" value="ECO:0007669"/>
    <property type="project" value="UniProtKB-KW"/>
</dbReference>
<protein>
    <submittedName>
        <fullName evidence="3">Sugar phosphate isomerase/epimerase</fullName>
    </submittedName>
</protein>
<name>A0ABX1GRY7_9FLAO</name>
<dbReference type="InterPro" id="IPR050312">
    <property type="entry name" value="IolE/XylAMocC-like"/>
</dbReference>
<keyword evidence="4" id="KW-1185">Reference proteome</keyword>
<dbReference type="PANTHER" id="PTHR12110:SF41">
    <property type="entry name" value="INOSOSE DEHYDRATASE"/>
    <property type="match status" value="1"/>
</dbReference>
<evidence type="ECO:0000313" key="3">
    <source>
        <dbReference type="EMBL" id="NKI32708.1"/>
    </source>
</evidence>
<evidence type="ECO:0000256" key="1">
    <source>
        <dbReference type="SAM" id="SignalP"/>
    </source>
</evidence>